<accession>A0A2J0KTU9</accession>
<proteinExistence type="predicted"/>
<gene>
    <name evidence="2" type="ORF">COS99_06655</name>
</gene>
<evidence type="ECO:0000256" key="1">
    <source>
        <dbReference type="SAM" id="Phobius"/>
    </source>
</evidence>
<reference evidence="2 3" key="1">
    <citation type="submission" date="2017-09" db="EMBL/GenBank/DDBJ databases">
        <title>Depth-based differentiation of microbial function through sediment-hosted aquifers and enrichment of novel symbionts in the deep terrestrial subsurface.</title>
        <authorList>
            <person name="Probst A.J."/>
            <person name="Ladd B."/>
            <person name="Jarett J.K."/>
            <person name="Geller-Mcgrath D.E."/>
            <person name="Sieber C.M."/>
            <person name="Emerson J.B."/>
            <person name="Anantharaman K."/>
            <person name="Thomas B.C."/>
            <person name="Malmstrom R."/>
            <person name="Stieglmeier M."/>
            <person name="Klingl A."/>
            <person name="Woyke T."/>
            <person name="Ryan C.M."/>
            <person name="Banfield J.F."/>
        </authorList>
    </citation>
    <scope>NUCLEOTIDE SEQUENCE [LARGE SCALE GENOMIC DNA]</scope>
    <source>
        <strain evidence="2">CG07_land_8_20_14_0_80_42_15</strain>
    </source>
</reference>
<evidence type="ECO:0000313" key="2">
    <source>
        <dbReference type="EMBL" id="PIU41209.1"/>
    </source>
</evidence>
<dbReference type="AlphaFoldDB" id="A0A2J0KTU9"/>
<evidence type="ECO:0008006" key="4">
    <source>
        <dbReference type="Google" id="ProtNLM"/>
    </source>
</evidence>
<dbReference type="Proteomes" id="UP000230052">
    <property type="component" value="Unassembled WGS sequence"/>
</dbReference>
<feature type="transmembrane region" description="Helical" evidence="1">
    <location>
        <begin position="57"/>
        <end position="76"/>
    </location>
</feature>
<dbReference type="EMBL" id="PEWV01000067">
    <property type="protein sequence ID" value="PIU41209.1"/>
    <property type="molecule type" value="Genomic_DNA"/>
</dbReference>
<keyword evidence="1" id="KW-0472">Membrane</keyword>
<keyword evidence="1" id="KW-0812">Transmembrane</keyword>
<evidence type="ECO:0000313" key="3">
    <source>
        <dbReference type="Proteomes" id="UP000230052"/>
    </source>
</evidence>
<sequence>MKLHITPEEKLLQLIKKKRVFNDKVIKKESKPGVKDLFASFNIAKVKEALTANLSKIFVFLLIGIIVYFVVDSALLTPFYRHKIVAGDSGVIETDKTTDEKNAAAEVKQEESTAKQMIAETAKPYSYYSKDMENRDIFRPLVQEEQRAVGDNLKDVKENLSLIGIIEGDKLQAAIEDKKGNKTHFVYKGDSLNDVSVEDILENKVILNYKGEKFELTM</sequence>
<dbReference type="Gene3D" id="2.30.30.830">
    <property type="match status" value="1"/>
</dbReference>
<organism evidence="2 3">
    <name type="scientific">Candidatus Aquitaenariimonas noxiae</name>
    <dbReference type="NCBI Taxonomy" id="1974741"/>
    <lineage>
        <taxon>Bacteria</taxon>
        <taxon>Pseudomonadati</taxon>
        <taxon>Candidatus Omnitrophota</taxon>
        <taxon>Candidatus Aquitaenariimonas</taxon>
    </lineage>
</organism>
<protein>
    <recommendedName>
        <fullName evidence="4">Type II secretion system protein GspC N-terminal domain-containing protein</fullName>
    </recommendedName>
</protein>
<name>A0A2J0KTU9_9BACT</name>
<comment type="caution">
    <text evidence="2">The sequence shown here is derived from an EMBL/GenBank/DDBJ whole genome shotgun (WGS) entry which is preliminary data.</text>
</comment>
<keyword evidence="1" id="KW-1133">Transmembrane helix</keyword>